<gene>
    <name evidence="1" type="ORF">ENO26_00975</name>
</gene>
<name>A0A7J2U037_9CREN</name>
<comment type="caution">
    <text evidence="1">The sequence shown here is derived from an EMBL/GenBank/DDBJ whole genome shotgun (WGS) entry which is preliminary data.</text>
</comment>
<sequence length="147" mass="16838">MRPEEVVELFKNVVKDSKLVFMAIEELRLLGYNVVHFIAGEDVDELVIYITFMYSQLDDELTPIAIAIEFHNDLTKKMHFTTVSDFVRDLNGYIFGSSRSSGILIPISTAADLEILVNVLLPKFLSRILGKEVRLSINRYELEYMSS</sequence>
<proteinExistence type="predicted"/>
<evidence type="ECO:0000313" key="1">
    <source>
        <dbReference type="EMBL" id="HEM66144.1"/>
    </source>
</evidence>
<dbReference type="EMBL" id="DSEU01000004">
    <property type="protein sequence ID" value="HEM66144.1"/>
    <property type="molecule type" value="Genomic_DNA"/>
</dbReference>
<dbReference type="AlphaFoldDB" id="A0A7J2U037"/>
<protein>
    <submittedName>
        <fullName evidence="1">Uncharacterized protein</fullName>
    </submittedName>
</protein>
<organism evidence="1">
    <name type="scientific">Ignisphaera aggregans</name>
    <dbReference type="NCBI Taxonomy" id="334771"/>
    <lineage>
        <taxon>Archaea</taxon>
        <taxon>Thermoproteota</taxon>
        <taxon>Thermoprotei</taxon>
        <taxon>Desulfurococcales</taxon>
        <taxon>Desulfurococcaceae</taxon>
        <taxon>Ignisphaera</taxon>
    </lineage>
</organism>
<accession>A0A7J2U037</accession>
<reference evidence="1" key="1">
    <citation type="journal article" date="2020" name="mSystems">
        <title>Genome- and Community-Level Interaction Insights into Carbon Utilization and Element Cycling Functions of Hydrothermarchaeota in Hydrothermal Sediment.</title>
        <authorList>
            <person name="Zhou Z."/>
            <person name="Liu Y."/>
            <person name="Xu W."/>
            <person name="Pan J."/>
            <person name="Luo Z.H."/>
            <person name="Li M."/>
        </authorList>
    </citation>
    <scope>NUCLEOTIDE SEQUENCE [LARGE SCALE GENOMIC DNA]</scope>
    <source>
        <strain evidence="1">SpSt-125</strain>
    </source>
</reference>